<evidence type="ECO:0000313" key="3">
    <source>
        <dbReference type="Proteomes" id="UP000824120"/>
    </source>
</evidence>
<evidence type="ECO:0000256" key="1">
    <source>
        <dbReference type="SAM" id="MobiDB-lite"/>
    </source>
</evidence>
<evidence type="ECO:0000313" key="2">
    <source>
        <dbReference type="EMBL" id="KAG5579827.1"/>
    </source>
</evidence>
<gene>
    <name evidence="2" type="ORF">H5410_050454</name>
</gene>
<organism evidence="2 3">
    <name type="scientific">Solanum commersonii</name>
    <name type="common">Commerson's wild potato</name>
    <name type="synonym">Commerson's nightshade</name>
    <dbReference type="NCBI Taxonomy" id="4109"/>
    <lineage>
        <taxon>Eukaryota</taxon>
        <taxon>Viridiplantae</taxon>
        <taxon>Streptophyta</taxon>
        <taxon>Embryophyta</taxon>
        <taxon>Tracheophyta</taxon>
        <taxon>Spermatophyta</taxon>
        <taxon>Magnoliopsida</taxon>
        <taxon>eudicotyledons</taxon>
        <taxon>Gunneridae</taxon>
        <taxon>Pentapetalae</taxon>
        <taxon>asterids</taxon>
        <taxon>lamiids</taxon>
        <taxon>Solanales</taxon>
        <taxon>Solanaceae</taxon>
        <taxon>Solanoideae</taxon>
        <taxon>Solaneae</taxon>
        <taxon>Solanum</taxon>
    </lineage>
</organism>
<proteinExistence type="predicted"/>
<accession>A0A9J5WVI0</accession>
<protein>
    <submittedName>
        <fullName evidence="2">Uncharacterized protein</fullName>
    </submittedName>
</protein>
<name>A0A9J5WVI0_SOLCO</name>
<reference evidence="2 3" key="1">
    <citation type="submission" date="2020-09" db="EMBL/GenBank/DDBJ databases">
        <title>De no assembly of potato wild relative species, Solanum commersonii.</title>
        <authorList>
            <person name="Cho K."/>
        </authorList>
    </citation>
    <scope>NUCLEOTIDE SEQUENCE [LARGE SCALE GENOMIC DNA]</scope>
    <source>
        <strain evidence="2">LZ3.2</strain>
        <tissue evidence="2">Leaf</tissue>
    </source>
</reference>
<dbReference type="AlphaFoldDB" id="A0A9J5WVI0"/>
<dbReference type="EMBL" id="JACXVP010000010">
    <property type="protein sequence ID" value="KAG5579827.1"/>
    <property type="molecule type" value="Genomic_DNA"/>
</dbReference>
<dbReference type="OrthoDB" id="1295633at2759"/>
<feature type="region of interest" description="Disordered" evidence="1">
    <location>
        <begin position="61"/>
        <end position="98"/>
    </location>
</feature>
<sequence>MVEVTDPNTSFTGSNAIDITYHDKATQTKTEEEDTIEKILKAITTLCTKVDSMDNEKQKLKTNEDNLKSKASQQHDYKNVELRRSKDGKNPELKGDDSKLLKTHNVCLNTVAGTRKQVSDKQHKNANLNQLFEKSFTQRTPRHMSMEPQTSTYADSFQNQNEKKTYNYITRTYIKNIHKIQAYLNLNPRLTSKEPNQDYLTQKLQGYNKLIARPKTNANLVRTCYNYGLLNTVYTYDGEEVSGILELHKAFVIYKRITKGNLFYIKFYTTPTEILYEEIKPPIQVIKIGLTKDMIIPENIGQQEEICKIEIPSFYANKRIIGISTIIQELANNYLNGNAIWSYYSRDQLMIYSNSRELRRTNMDEVQRWILSLLKLEERPMTRALKAGFISTELLIRYCKLIGHKYLDHICSKCNGEDNIILDVDLE</sequence>
<dbReference type="Proteomes" id="UP000824120">
    <property type="component" value="Chromosome 10"/>
</dbReference>
<comment type="caution">
    <text evidence="2">The sequence shown here is derived from an EMBL/GenBank/DDBJ whole genome shotgun (WGS) entry which is preliminary data.</text>
</comment>
<keyword evidence="3" id="KW-1185">Reference proteome</keyword>